<dbReference type="Proteomes" id="UP001085076">
    <property type="component" value="Miscellaneous, Linkage group lg01"/>
</dbReference>
<keyword evidence="3" id="KW-1185">Reference proteome</keyword>
<dbReference type="AlphaFoldDB" id="A0A9D5D5S1"/>
<protein>
    <submittedName>
        <fullName evidence="2">Uncharacterized protein</fullName>
    </submittedName>
</protein>
<feature type="region of interest" description="Disordered" evidence="1">
    <location>
        <begin position="51"/>
        <end position="70"/>
    </location>
</feature>
<accession>A0A9D5D5S1</accession>
<sequence>MAALFLLLQRLKRLQLSPLLHSALIPNQSITSRNNPVLSSTVSHFSKISIPPSPFRNSLPSGGSPLPRPRSSIRLRRVRLCTSHRSCGQFHQ</sequence>
<reference evidence="2" key="2">
    <citation type="journal article" date="2022" name="Hortic Res">
        <title>The genome of Dioscorea zingiberensis sheds light on the biosynthesis, origin and evolution of the medicinally important diosgenin saponins.</title>
        <authorList>
            <person name="Li Y."/>
            <person name="Tan C."/>
            <person name="Li Z."/>
            <person name="Guo J."/>
            <person name="Li S."/>
            <person name="Chen X."/>
            <person name="Wang C."/>
            <person name="Dai X."/>
            <person name="Yang H."/>
            <person name="Song W."/>
            <person name="Hou L."/>
            <person name="Xu J."/>
            <person name="Tong Z."/>
            <person name="Xu A."/>
            <person name="Yuan X."/>
            <person name="Wang W."/>
            <person name="Yang Q."/>
            <person name="Chen L."/>
            <person name="Sun Z."/>
            <person name="Wang K."/>
            <person name="Pan B."/>
            <person name="Chen J."/>
            <person name="Bao Y."/>
            <person name="Liu F."/>
            <person name="Qi X."/>
            <person name="Gang D.R."/>
            <person name="Wen J."/>
            <person name="Li J."/>
        </authorList>
    </citation>
    <scope>NUCLEOTIDE SEQUENCE</scope>
    <source>
        <strain evidence="2">Dzin_1.0</strain>
    </source>
</reference>
<proteinExistence type="predicted"/>
<evidence type="ECO:0000313" key="2">
    <source>
        <dbReference type="EMBL" id="KAJ0985676.1"/>
    </source>
</evidence>
<reference evidence="2" key="1">
    <citation type="submission" date="2021-03" db="EMBL/GenBank/DDBJ databases">
        <authorList>
            <person name="Li Z."/>
            <person name="Yang C."/>
        </authorList>
    </citation>
    <scope>NUCLEOTIDE SEQUENCE</scope>
    <source>
        <strain evidence="2">Dzin_1.0</strain>
        <tissue evidence="2">Leaf</tissue>
    </source>
</reference>
<dbReference type="EMBL" id="JAGGNH010000001">
    <property type="protein sequence ID" value="KAJ0985676.1"/>
    <property type="molecule type" value="Genomic_DNA"/>
</dbReference>
<gene>
    <name evidence="2" type="ORF">J5N97_004032</name>
</gene>
<evidence type="ECO:0000313" key="3">
    <source>
        <dbReference type="Proteomes" id="UP001085076"/>
    </source>
</evidence>
<name>A0A9D5D5S1_9LILI</name>
<evidence type="ECO:0000256" key="1">
    <source>
        <dbReference type="SAM" id="MobiDB-lite"/>
    </source>
</evidence>
<organism evidence="2 3">
    <name type="scientific">Dioscorea zingiberensis</name>
    <dbReference type="NCBI Taxonomy" id="325984"/>
    <lineage>
        <taxon>Eukaryota</taxon>
        <taxon>Viridiplantae</taxon>
        <taxon>Streptophyta</taxon>
        <taxon>Embryophyta</taxon>
        <taxon>Tracheophyta</taxon>
        <taxon>Spermatophyta</taxon>
        <taxon>Magnoliopsida</taxon>
        <taxon>Liliopsida</taxon>
        <taxon>Dioscoreales</taxon>
        <taxon>Dioscoreaceae</taxon>
        <taxon>Dioscorea</taxon>
    </lineage>
</organism>
<feature type="compositionally biased region" description="Low complexity" evidence="1">
    <location>
        <begin position="56"/>
        <end position="70"/>
    </location>
</feature>
<comment type="caution">
    <text evidence="2">The sequence shown here is derived from an EMBL/GenBank/DDBJ whole genome shotgun (WGS) entry which is preliminary data.</text>
</comment>